<dbReference type="EMBL" id="OBEL01000003">
    <property type="protein sequence ID" value="SNZ19842.1"/>
    <property type="molecule type" value="Genomic_DNA"/>
</dbReference>
<keyword evidence="2" id="KW-1185">Reference proteome</keyword>
<dbReference type="Proteomes" id="UP000219439">
    <property type="component" value="Unassembled WGS sequence"/>
</dbReference>
<proteinExistence type="predicted"/>
<evidence type="ECO:0000313" key="1">
    <source>
        <dbReference type="EMBL" id="SNZ19842.1"/>
    </source>
</evidence>
<name>A0A285PDR3_9HYPH</name>
<organism evidence="1 2">
    <name type="scientific">Cohaesibacter gelatinilyticus</name>
    <dbReference type="NCBI Taxonomy" id="372072"/>
    <lineage>
        <taxon>Bacteria</taxon>
        <taxon>Pseudomonadati</taxon>
        <taxon>Pseudomonadota</taxon>
        <taxon>Alphaproteobacteria</taxon>
        <taxon>Hyphomicrobiales</taxon>
        <taxon>Cohaesibacteraceae</taxon>
    </lineage>
</organism>
<gene>
    <name evidence="1" type="ORF">SAMN06265368_2937</name>
</gene>
<sequence length="51" mass="6078">MLLEQLWDNWQYFIATCRRQLINFKEPGPIRCITITDFYTDRPVFAIADPG</sequence>
<protein>
    <submittedName>
        <fullName evidence="1">Uncharacterized protein</fullName>
    </submittedName>
</protein>
<reference evidence="1 2" key="1">
    <citation type="submission" date="2017-09" db="EMBL/GenBank/DDBJ databases">
        <authorList>
            <person name="Ehlers B."/>
            <person name="Leendertz F.H."/>
        </authorList>
    </citation>
    <scope>NUCLEOTIDE SEQUENCE [LARGE SCALE GENOMIC DNA]</scope>
    <source>
        <strain evidence="1 2">DSM 18289</strain>
    </source>
</reference>
<evidence type="ECO:0000313" key="2">
    <source>
        <dbReference type="Proteomes" id="UP000219439"/>
    </source>
</evidence>
<accession>A0A285PDR3</accession>
<dbReference type="AlphaFoldDB" id="A0A285PDR3"/>